<evidence type="ECO:0000313" key="1">
    <source>
        <dbReference type="EMBL" id="GGN46955.1"/>
    </source>
</evidence>
<keyword evidence="2" id="KW-1185">Reference proteome</keyword>
<gene>
    <name evidence="1" type="ORF">GCM10011578_100230</name>
</gene>
<comment type="caution">
    <text evidence="1">The sequence shown here is derived from an EMBL/GenBank/DDBJ whole genome shotgun (WGS) entry which is preliminary data.</text>
</comment>
<proteinExistence type="predicted"/>
<dbReference type="Proteomes" id="UP000653411">
    <property type="component" value="Unassembled WGS sequence"/>
</dbReference>
<organism evidence="1 2">
    <name type="scientific">Streptomyces fuscichromogenes</name>
    <dbReference type="NCBI Taxonomy" id="1324013"/>
    <lineage>
        <taxon>Bacteria</taxon>
        <taxon>Bacillati</taxon>
        <taxon>Actinomycetota</taxon>
        <taxon>Actinomycetes</taxon>
        <taxon>Kitasatosporales</taxon>
        <taxon>Streptomycetaceae</taxon>
        <taxon>Streptomyces</taxon>
    </lineage>
</organism>
<name>A0A917XPL4_9ACTN</name>
<reference evidence="1" key="1">
    <citation type="journal article" date="2014" name="Int. J. Syst. Evol. Microbiol.">
        <title>Complete genome sequence of Corynebacterium casei LMG S-19264T (=DSM 44701T), isolated from a smear-ripened cheese.</title>
        <authorList>
            <consortium name="US DOE Joint Genome Institute (JGI-PGF)"/>
            <person name="Walter F."/>
            <person name="Albersmeier A."/>
            <person name="Kalinowski J."/>
            <person name="Ruckert C."/>
        </authorList>
    </citation>
    <scope>NUCLEOTIDE SEQUENCE</scope>
    <source>
        <strain evidence="1">CGMCC 4.7110</strain>
    </source>
</reference>
<protein>
    <submittedName>
        <fullName evidence="1">Uncharacterized protein</fullName>
    </submittedName>
</protein>
<dbReference type="EMBL" id="BMML01000060">
    <property type="protein sequence ID" value="GGN46955.1"/>
    <property type="molecule type" value="Genomic_DNA"/>
</dbReference>
<sequence length="78" mass="9016">MCQVAAALVRERRARTVFPVQPCEAFTFVLSEGFQLSHVVVLLLGTDRFEDDLDWSFRSARRRLEPVRLPGLSVRIRE</sequence>
<reference evidence="1" key="2">
    <citation type="submission" date="2020-09" db="EMBL/GenBank/DDBJ databases">
        <authorList>
            <person name="Sun Q."/>
            <person name="Zhou Y."/>
        </authorList>
    </citation>
    <scope>NUCLEOTIDE SEQUENCE</scope>
    <source>
        <strain evidence="1">CGMCC 4.7110</strain>
    </source>
</reference>
<dbReference type="AlphaFoldDB" id="A0A917XPL4"/>
<evidence type="ECO:0000313" key="2">
    <source>
        <dbReference type="Proteomes" id="UP000653411"/>
    </source>
</evidence>
<accession>A0A917XPL4</accession>